<feature type="domain" description="TMEM131L third Ig-like" evidence="11">
    <location>
        <begin position="385"/>
        <end position="484"/>
    </location>
</feature>
<dbReference type="PANTHER" id="PTHR22050:SF1">
    <property type="entry name" value="TRANSMEMBRANE PROTEIN 131"/>
    <property type="match status" value="1"/>
</dbReference>
<dbReference type="InterPro" id="IPR013783">
    <property type="entry name" value="Ig-like_fold"/>
</dbReference>
<evidence type="ECO:0000259" key="10">
    <source>
        <dbReference type="Pfam" id="PF24495"/>
    </source>
</evidence>
<evidence type="ECO:0000259" key="13">
    <source>
        <dbReference type="Pfam" id="PF24501"/>
    </source>
</evidence>
<feature type="region of interest" description="Disordered" evidence="7">
    <location>
        <begin position="1282"/>
        <end position="1317"/>
    </location>
</feature>
<dbReference type="Pfam" id="PF24499">
    <property type="entry name" value="Ig_TMEM131L_4"/>
    <property type="match status" value="1"/>
</dbReference>
<dbReference type="GO" id="GO:0016020">
    <property type="term" value="C:membrane"/>
    <property type="evidence" value="ECO:0007669"/>
    <property type="project" value="UniProtKB-SubCell"/>
</dbReference>
<feature type="domain" description="TMEM131 second Ig-like" evidence="10">
    <location>
        <begin position="164"/>
        <end position="249"/>
    </location>
</feature>
<evidence type="ECO:0000256" key="5">
    <source>
        <dbReference type="ARBA" id="ARBA00022989"/>
    </source>
</evidence>
<feature type="region of interest" description="Disordered" evidence="7">
    <location>
        <begin position="1390"/>
        <end position="1452"/>
    </location>
</feature>
<dbReference type="InterPro" id="IPR055437">
    <property type="entry name" value="TMEM131L_Ig_5"/>
</dbReference>
<feature type="compositionally biased region" description="Basic and acidic residues" evidence="7">
    <location>
        <begin position="1354"/>
        <end position="1363"/>
    </location>
</feature>
<sequence>MGSSPSLVLRAHTCERSTCIVVEGAEGKPHSMASTLALLLLFLQSLYVFNSIPLIHGKHRLVQFDPPVLDFQEQPVRIPKMTKVNLYNPSSEDTITLISVSSATAHFYTSFFENNIIPPGGNSSFNVVFHAQTVGNIENTLFIKTSHHEPLTYQVFGVSVPDLYRLRPFTGCRGHENCDFSLPGNTYSEPLRAVEVFSKTGDLQLELPTGQIGSIGKLWEIPISEMKRVTKASLSSLVTENNRTVIRIKTRASRDGNFIILPVKMEVTSVPSVYSSTEKLDFGTLRSQDHPKQLNLYTLNSGTEDVQISSVSPALSNKAIKIKFKPVTVKAGKNTQVAIISFDASKGQRQSQFSGKIVLNVEEKSYSKLEIPYTAQVLKGQLWFDQSSTIFHIRDSPIDPLTRPVFLNNTFSFAIIIHNVSLPEKASNMFHIQNFSQNTLIPSHGSCYLFSLNFKPIRPSIHIDSNILLTTNASKFHLPIRTFTGFLEAFVLPPSLNRQWVDFGVLNTTKTASITLVVLNTNPIEVEVRSWMVSDDSLSVELLRSERGRKTVALSRTKVLGNAPASDQKTIILASGYYAVFRVTLFTQELDGMYLGSIHITTDYEILTIPVKALLRVSKLTVLPKNIVLPTSFPGKIVHQSLSIRNSFSRNVTLQHIHSLTDDVRFYCKRLKNKGDLQPRHKSKIANIYFDASLECGNQCYIGLPFILKSESKPYGLMMQENMWRADADLHQTLLERWRDLKERPGHEFQAVFEMSTDHEKKLHAKVIAQVTWPSIINSPSQILFPLTSIHGSSAEEVVLENPADVSVYVQVLPLALYPNSSYLVEKLVDKMTFIKFPSISTDTLEFYVHRNQTSLNKNTKGFKEGSVAPFVYNLLLLPGEVKSFNVKFTPIRNHSVASLLIIRNNLTVMDYVLVQGQGAAESLMVAGKPPGSSNVLKFRITESLLQHFIQQSKQRQNFTMTKVFNIENDGQIPVIIQSIEISGRICEGYGFKVIDCHEFALTPSTSKDIIIMFTPDFTISQAEAELKLVTAGGIEFLFTLKATLPYHMLAVCTDALPRPSWELGLYVTVCVIMSLMFLVVITTAYLEAQGIWEPFKSLLFLETPNSPMDSERPFVFGENGTNTKLNEYEDANHNSIQETCNPDSSPVRANLQQFNTQYNSNKASIDLAGLRLRINNKIKWSMSRNCRQNQPSQQQLMSTSKGQQAPTIEGTAAVLHRDDPAGILHPESRANPEVRGLHSPEISSPTEAMGEDMEQPKCPSVEVFQNQQLLCMSATSKAAVSKRKIQHKSQAKSNHKEKEQKENAPSITTETSNQDMEANVKEQVVKKKNKQFTVEKEKVETQVTQPKSRKKKADGTKKDSQVDTKTNSLELPYVTALENKQRKNFTAKPLIPSALGPGSNVQTQPVSCGKPEDCPLDPLEKPLSVPDQENSDSSEAESDSNPPPEWDNVPLVKDSNEDFYQLAIQTMNADPFLKQSTDVTCQLPLLTDISCNKVSTISNACIKTSDTKNKLSKSISLPEKSSNPVAVGTDYDGNPGGSALAVGTTHKSSTAGNMTTPYDKSIWAYEPHSAGLWDPVHSSNYLNPLSPLPFSGSCNTFNFSGDIGDMTYHKREEPPPKWPDFGAISPSIWGISSRDTVDPWHTSSGSSTLPIASVFGSGGLWSSATPFTSSIWSPTFTPHTTAAPTSFFGNSNGGCRSAPARSSTPQKETGGTYNPWNSRLPTVNRRSSEPWSNTYNN</sequence>
<dbReference type="Pfam" id="PF12371">
    <property type="entry name" value="TMEM131_like_N"/>
    <property type="match status" value="1"/>
</dbReference>
<dbReference type="GeneTree" id="ENSGT00530000063614"/>
<dbReference type="InterPro" id="IPR055436">
    <property type="entry name" value="Ig_TMEM131L_4"/>
</dbReference>
<evidence type="ECO:0000256" key="8">
    <source>
        <dbReference type="SAM" id="Phobius"/>
    </source>
</evidence>
<feature type="domain" description="TMEM131L fifth Ig-like" evidence="13">
    <location>
        <begin position="969"/>
        <end position="1033"/>
    </location>
</feature>
<comment type="similarity">
    <text evidence="2">Belongs to the TMEM131 family.</text>
</comment>
<evidence type="ECO:0000259" key="11">
    <source>
        <dbReference type="Pfam" id="PF24498"/>
    </source>
</evidence>
<dbReference type="InterPro" id="IPR056311">
    <property type="entry name" value="TMEM131_Ig_2"/>
</dbReference>
<evidence type="ECO:0000256" key="6">
    <source>
        <dbReference type="ARBA" id="ARBA00023136"/>
    </source>
</evidence>
<feature type="compositionally biased region" description="Acidic residues" evidence="7">
    <location>
        <begin position="1430"/>
        <end position="1439"/>
    </location>
</feature>
<keyword evidence="3 8" id="KW-0812">Transmembrane</keyword>
<keyword evidence="15" id="KW-1185">Reference proteome</keyword>
<keyword evidence="6 8" id="KW-0472">Membrane</keyword>
<keyword evidence="4" id="KW-0732">Signal</keyword>
<feature type="domain" description="TMEM131L fourth Ig-like" evidence="12">
    <location>
        <begin position="784"/>
        <end position="920"/>
    </location>
</feature>
<feature type="region of interest" description="Disordered" evidence="7">
    <location>
        <begin position="1224"/>
        <end position="1257"/>
    </location>
</feature>
<evidence type="ECO:0000259" key="9">
    <source>
        <dbReference type="Pfam" id="PF12371"/>
    </source>
</evidence>
<accession>A0A8C9RDK1</accession>
<reference evidence="14 15" key="1">
    <citation type="submission" date="2019-04" db="EMBL/GenBank/DDBJ databases">
        <authorList>
            <consortium name="Wellcome Sanger Institute Data Sharing"/>
        </authorList>
    </citation>
    <scope>NUCLEOTIDE SEQUENCE [LARGE SCALE GENOMIC DNA]</scope>
</reference>
<reference evidence="14" key="3">
    <citation type="submission" date="2025-09" db="UniProtKB">
        <authorList>
            <consortium name="Ensembl"/>
        </authorList>
    </citation>
    <scope>IDENTIFICATION</scope>
</reference>
<dbReference type="InterPro" id="IPR022113">
    <property type="entry name" value="TMEM131L_N"/>
</dbReference>
<dbReference type="OrthoDB" id="168404at2759"/>
<feature type="region of interest" description="Disordered" evidence="7">
    <location>
        <begin position="1334"/>
        <end position="1365"/>
    </location>
</feature>
<evidence type="ECO:0000313" key="14">
    <source>
        <dbReference type="Ensembl" id="ENSSFOP00015013746.2"/>
    </source>
</evidence>
<dbReference type="Pfam" id="PF24495">
    <property type="entry name" value="Ig_TMEM131_2"/>
    <property type="match status" value="1"/>
</dbReference>
<feature type="compositionally biased region" description="Polar residues" evidence="7">
    <location>
        <begin position="1690"/>
        <end position="1738"/>
    </location>
</feature>
<evidence type="ECO:0000256" key="1">
    <source>
        <dbReference type="ARBA" id="ARBA00004479"/>
    </source>
</evidence>
<comment type="subcellular location">
    <subcellularLocation>
        <location evidence="1">Membrane</location>
        <topology evidence="1">Single-pass type I membrane protein</topology>
    </subcellularLocation>
</comment>
<evidence type="ECO:0000256" key="3">
    <source>
        <dbReference type="ARBA" id="ARBA00022692"/>
    </source>
</evidence>
<evidence type="ECO:0000256" key="7">
    <source>
        <dbReference type="SAM" id="MobiDB-lite"/>
    </source>
</evidence>
<feature type="compositionally biased region" description="Basic and acidic residues" evidence="7">
    <location>
        <begin position="1224"/>
        <end position="1239"/>
    </location>
</feature>
<organism evidence="14 15">
    <name type="scientific">Scleropages formosus</name>
    <name type="common">Asian bonytongue</name>
    <name type="synonym">Osteoglossum formosum</name>
    <dbReference type="NCBI Taxonomy" id="113540"/>
    <lineage>
        <taxon>Eukaryota</taxon>
        <taxon>Metazoa</taxon>
        <taxon>Chordata</taxon>
        <taxon>Craniata</taxon>
        <taxon>Vertebrata</taxon>
        <taxon>Euteleostomi</taxon>
        <taxon>Actinopterygii</taxon>
        <taxon>Neopterygii</taxon>
        <taxon>Teleostei</taxon>
        <taxon>Osteoglossocephala</taxon>
        <taxon>Osteoglossomorpha</taxon>
        <taxon>Osteoglossiformes</taxon>
        <taxon>Osteoglossidae</taxon>
        <taxon>Scleropages</taxon>
    </lineage>
</organism>
<protein>
    <submittedName>
        <fullName evidence="14">Transmembrane protein 131</fullName>
    </submittedName>
</protein>
<gene>
    <name evidence="14" type="primary">TMEM131</name>
</gene>
<feature type="domain" description="Transmembrane protein 131-like N-terminal" evidence="9">
    <location>
        <begin position="62"/>
        <end position="145"/>
    </location>
</feature>
<feature type="region of interest" description="Disordered" evidence="7">
    <location>
        <begin position="1684"/>
        <end position="1738"/>
    </location>
</feature>
<evidence type="ECO:0000259" key="12">
    <source>
        <dbReference type="Pfam" id="PF24499"/>
    </source>
</evidence>
<dbReference type="InterPro" id="IPR039877">
    <property type="entry name" value="TMEM131-like"/>
</dbReference>
<dbReference type="InterPro" id="IPR055435">
    <property type="entry name" value="Ig_TMEM131L_3"/>
</dbReference>
<dbReference type="Gene3D" id="2.60.40.10">
    <property type="entry name" value="Immunoglobulins"/>
    <property type="match status" value="2"/>
</dbReference>
<reference evidence="14" key="2">
    <citation type="submission" date="2025-08" db="UniProtKB">
        <authorList>
            <consortium name="Ensembl"/>
        </authorList>
    </citation>
    <scope>IDENTIFICATION</scope>
</reference>
<dbReference type="Proteomes" id="UP000694397">
    <property type="component" value="Chromosome 14"/>
</dbReference>
<dbReference type="PANTHER" id="PTHR22050">
    <property type="entry name" value="RW1 PROTEIN HOMOLOG"/>
    <property type="match status" value="1"/>
</dbReference>
<proteinExistence type="inferred from homology"/>
<evidence type="ECO:0000256" key="4">
    <source>
        <dbReference type="ARBA" id="ARBA00022729"/>
    </source>
</evidence>
<name>A0A8C9RDK1_SCLFO</name>
<dbReference type="Pfam" id="PF24501">
    <property type="entry name" value="Ig_TMEM131L_5"/>
    <property type="match status" value="1"/>
</dbReference>
<dbReference type="Pfam" id="PF24498">
    <property type="entry name" value="Ig_TMEM131L_3"/>
    <property type="match status" value="1"/>
</dbReference>
<evidence type="ECO:0000256" key="2">
    <source>
        <dbReference type="ARBA" id="ARBA00006682"/>
    </source>
</evidence>
<dbReference type="Ensembl" id="ENSSFOT00015013916.2">
    <property type="protein sequence ID" value="ENSSFOP00015013746.2"/>
    <property type="gene ID" value="ENSSFOG00015008878.2"/>
</dbReference>
<keyword evidence="5 8" id="KW-1133">Transmembrane helix</keyword>
<feature type="compositionally biased region" description="Basic residues" evidence="7">
    <location>
        <begin position="1282"/>
        <end position="1294"/>
    </location>
</feature>
<feature type="transmembrane region" description="Helical" evidence="8">
    <location>
        <begin position="1064"/>
        <end position="1087"/>
    </location>
</feature>
<evidence type="ECO:0000313" key="15">
    <source>
        <dbReference type="Proteomes" id="UP000694397"/>
    </source>
</evidence>
<feature type="compositionally biased region" description="Polar residues" evidence="7">
    <location>
        <begin position="1304"/>
        <end position="1317"/>
    </location>
</feature>